<evidence type="ECO:0000313" key="2">
    <source>
        <dbReference type="Proteomes" id="UP000324222"/>
    </source>
</evidence>
<evidence type="ECO:0000313" key="1">
    <source>
        <dbReference type="EMBL" id="MPC79650.1"/>
    </source>
</evidence>
<dbReference type="Proteomes" id="UP000324222">
    <property type="component" value="Unassembled WGS sequence"/>
</dbReference>
<reference evidence="1 2" key="1">
    <citation type="submission" date="2019-05" db="EMBL/GenBank/DDBJ databases">
        <title>Another draft genome of Portunus trituberculatus and its Hox gene families provides insights of decapod evolution.</title>
        <authorList>
            <person name="Jeong J.-H."/>
            <person name="Song I."/>
            <person name="Kim S."/>
            <person name="Choi T."/>
            <person name="Kim D."/>
            <person name="Ryu S."/>
            <person name="Kim W."/>
        </authorList>
    </citation>
    <scope>NUCLEOTIDE SEQUENCE [LARGE SCALE GENOMIC DNA]</scope>
    <source>
        <tissue evidence="1">Muscle</tissue>
    </source>
</reference>
<dbReference type="AlphaFoldDB" id="A0A5B7I526"/>
<name>A0A5B7I526_PORTR</name>
<organism evidence="1 2">
    <name type="scientific">Portunus trituberculatus</name>
    <name type="common">Swimming crab</name>
    <name type="synonym">Neptunus trituberculatus</name>
    <dbReference type="NCBI Taxonomy" id="210409"/>
    <lineage>
        <taxon>Eukaryota</taxon>
        <taxon>Metazoa</taxon>
        <taxon>Ecdysozoa</taxon>
        <taxon>Arthropoda</taxon>
        <taxon>Crustacea</taxon>
        <taxon>Multicrustacea</taxon>
        <taxon>Malacostraca</taxon>
        <taxon>Eumalacostraca</taxon>
        <taxon>Eucarida</taxon>
        <taxon>Decapoda</taxon>
        <taxon>Pleocyemata</taxon>
        <taxon>Brachyura</taxon>
        <taxon>Eubrachyura</taxon>
        <taxon>Portunoidea</taxon>
        <taxon>Portunidae</taxon>
        <taxon>Portuninae</taxon>
        <taxon>Portunus</taxon>
    </lineage>
</organism>
<proteinExistence type="predicted"/>
<protein>
    <submittedName>
        <fullName evidence="1">Uncharacterized protein</fullName>
    </submittedName>
</protein>
<accession>A0A5B7I526</accession>
<keyword evidence="2" id="KW-1185">Reference proteome</keyword>
<comment type="caution">
    <text evidence="1">The sequence shown here is derived from an EMBL/GenBank/DDBJ whole genome shotgun (WGS) entry which is preliminary data.</text>
</comment>
<dbReference type="EMBL" id="VSRR010051696">
    <property type="protein sequence ID" value="MPC79650.1"/>
    <property type="molecule type" value="Genomic_DNA"/>
</dbReference>
<gene>
    <name evidence="1" type="ORF">E2C01_074187</name>
</gene>
<sequence>MSTFSYSSTTLHLLDPLYLLHLLSMPPASPVSFTSGRICVLSYESFCACPPPCRLCGVRVLPRAGVVVVVVRLSCFFAGFAHCSCDW</sequence>